<evidence type="ECO:0000313" key="3">
    <source>
        <dbReference type="EMBL" id="CAG9819027.1"/>
    </source>
</evidence>
<reference evidence="3" key="2">
    <citation type="submission" date="2022-10" db="EMBL/GenBank/DDBJ databases">
        <authorList>
            <consortium name="ENA_rothamsted_submissions"/>
            <consortium name="culmorum"/>
            <person name="King R."/>
        </authorList>
    </citation>
    <scope>NUCLEOTIDE SEQUENCE</scope>
</reference>
<name>A0A9N9SE47_PHACE</name>
<proteinExistence type="predicted"/>
<sequence length="1360" mass="156631">MDLSCKCQAIPFENEELFVRIDDELKSVEKINLDFGKVAVFGHYVRTISIENLEETEILSYRIKRDAEVDEIYQVFKFNKVEGFLLKGKQLKLKISYYPKIPFQIDIDHFEFVDSCFNIIQITVRGESIGPQLSTSVKSLAFTLRSPKKLCKNILEIKNATEIPAEFKFDVNENEELFRVEPKQGTIERSIYINISFTPKELGVYSQQLACLVFGHDPLIIDLFGVNSEETSDVTFKPYLFPFEETIGYGAYLRDTVNVRKTVPPVSLTKCNIDFERLFLEKNKANIATQATSLTNHMKKDIEVNWIEDDQVFRVFPKRVRIPPKDSALFEFCFVPTDNYGIYSKTLLAQIYWSPEFKSLQPAEESSSIPLSLGVNLQGITYPDDHYLISQTKIIPSEIVFPPCLPGEVTHTNFKILNTGPLTLTFKLSPPSNSNIIMKPMMGLIKQSVIIVAQLRTPRKLPRKCSEGWHVMLNNQESKKIPFTLSGISTLPSVELGKNNCIKFDTVQPGTHTIQTFPLRNTSHFHISFSIMSPDDVDLKFQPTEGDIAPHDTIFVTFHHTASLCSPKKIVLICKIQAMQKMLQSIGEVYEEEFIIHADAAYSQLCATPNNHDFELVQWGKTIGSEFSIFNFGITTIHFHMDTCKRSHNKDIFKVSPESGSLDPGERMTIRFEGCTRTLGENDISIVYVNRISKNSQETTGKESKELFRFSYCCAFPKLQIVEIVEDDFGPLFGKKHLWTFFNIKRLNYLLQNIKSQKTETVEMYLPDFEIGSGPFCITFLMENKTLFDAEIKLKRKKVCDCQMKSVQSTFNSSKKIFDCPHREMLSIEMNDTTFQKNSRRLLTIHVKYTIPGDTKIAYILDIGDDRLIELLFQIHTIPADTAEISSFTKKFVATMENVSMDRRVPPIQTFWLYNNTKMSVKYKMDTSEVTRICQRERFNIGECVNPEGQIGPYRSWPLQFKFHPIEVKVHEVFIPIKFGDITKMLQVTGNGVPVMKPLDLERVTDMPTIGMTTNKFPATLSKNYLIFNSLLVWNTSEQIIFINNVTKDRIIQYEWAEVGIRNILNITASPKSGVLQPKESQTIVIKVKSFNEPCITDKLLNCTLTDYNQMYLHRTSVALQDEKFKELEGQFVLNEKGEKEYMKNDIILYDIPKPDTISISISVNILHDQDIRLSQEGSNNLIEWFTWSPQEDMDINVQNLLKTFSYSMENRTRNPETEIGKNIEVYKHVDIFRVVLEELITNVTFSKTFKELLRCSLEKVPPYYHQITMDDRLNQKTMVDPVNKDTLDKIRQQEIKKFFEKPTLSVISEVLKELILDGIQETFKLGITHPTDTDYKQMDKGVEELLKICKDCSCKINKM</sequence>
<evidence type="ECO:0000313" key="4">
    <source>
        <dbReference type="Proteomes" id="UP001153737"/>
    </source>
</evidence>
<dbReference type="InterPro" id="IPR056305">
    <property type="entry name" value="Ig_CFAP65_10th"/>
</dbReference>
<feature type="domain" description="CFAP65 tenth Ig-like" evidence="1">
    <location>
        <begin position="889"/>
        <end position="993"/>
    </location>
</feature>
<reference evidence="3" key="1">
    <citation type="submission" date="2022-01" db="EMBL/GenBank/DDBJ databases">
        <authorList>
            <person name="King R."/>
        </authorList>
    </citation>
    <scope>NUCLEOTIDE SEQUENCE</scope>
</reference>
<dbReference type="InterPro" id="IPR058536">
    <property type="entry name" value="Ig_CFAP65_4th"/>
</dbReference>
<evidence type="ECO:0000259" key="1">
    <source>
        <dbReference type="Pfam" id="PF24291"/>
    </source>
</evidence>
<evidence type="ECO:0000259" key="2">
    <source>
        <dbReference type="Pfam" id="PF24507"/>
    </source>
</evidence>
<gene>
    <name evidence="3" type="ORF">PHAECO_LOCUS6705</name>
</gene>
<dbReference type="InterPro" id="IPR052614">
    <property type="entry name" value="CFAP65"/>
</dbReference>
<accession>A0A9N9SE47</accession>
<dbReference type="EMBL" id="OU896708">
    <property type="protein sequence ID" value="CAG9819027.1"/>
    <property type="molecule type" value="Genomic_DNA"/>
</dbReference>
<dbReference type="Gene3D" id="2.60.40.10">
    <property type="entry name" value="Immunoglobulins"/>
    <property type="match status" value="6"/>
</dbReference>
<dbReference type="Pfam" id="PF24507">
    <property type="entry name" value="Ig_CFAP65_4th"/>
    <property type="match status" value="1"/>
</dbReference>
<protein>
    <submittedName>
        <fullName evidence="3">Uncharacterized protein</fullName>
    </submittedName>
</protein>
<keyword evidence="4" id="KW-1185">Reference proteome</keyword>
<dbReference type="PANTHER" id="PTHR46127:SF1">
    <property type="entry name" value="CILIA- AND FLAGELLA-ASSOCIATED PROTEIN 65"/>
    <property type="match status" value="1"/>
</dbReference>
<organism evidence="3 4">
    <name type="scientific">Phaedon cochleariae</name>
    <name type="common">Mustard beetle</name>
    <dbReference type="NCBI Taxonomy" id="80249"/>
    <lineage>
        <taxon>Eukaryota</taxon>
        <taxon>Metazoa</taxon>
        <taxon>Ecdysozoa</taxon>
        <taxon>Arthropoda</taxon>
        <taxon>Hexapoda</taxon>
        <taxon>Insecta</taxon>
        <taxon>Pterygota</taxon>
        <taxon>Neoptera</taxon>
        <taxon>Endopterygota</taxon>
        <taxon>Coleoptera</taxon>
        <taxon>Polyphaga</taxon>
        <taxon>Cucujiformia</taxon>
        <taxon>Chrysomeloidea</taxon>
        <taxon>Chrysomelidae</taxon>
        <taxon>Chrysomelinae</taxon>
        <taxon>Chrysomelini</taxon>
        <taxon>Phaedon</taxon>
    </lineage>
</organism>
<dbReference type="Pfam" id="PF24291">
    <property type="entry name" value="Ig_CFAP65"/>
    <property type="match status" value="1"/>
</dbReference>
<dbReference type="InterPro" id="IPR013783">
    <property type="entry name" value="Ig-like_fold"/>
</dbReference>
<dbReference type="Proteomes" id="UP001153737">
    <property type="component" value="Chromosome 2"/>
</dbReference>
<dbReference type="OrthoDB" id="415597at2759"/>
<dbReference type="PANTHER" id="PTHR46127">
    <property type="entry name" value="CILIA- AND FLAGELLA-ASSOCIATED PROTEIN 65"/>
    <property type="match status" value="1"/>
</dbReference>
<feature type="domain" description="CFAP65 fourth Ig-like" evidence="2">
    <location>
        <begin position="150"/>
        <end position="226"/>
    </location>
</feature>